<dbReference type="EMBL" id="JAECZO010000191">
    <property type="protein sequence ID" value="KAK7198938.1"/>
    <property type="molecule type" value="Genomic_DNA"/>
</dbReference>
<organism evidence="1 2">
    <name type="scientific">Novymonas esmeraldas</name>
    <dbReference type="NCBI Taxonomy" id="1808958"/>
    <lineage>
        <taxon>Eukaryota</taxon>
        <taxon>Discoba</taxon>
        <taxon>Euglenozoa</taxon>
        <taxon>Kinetoplastea</taxon>
        <taxon>Metakinetoplastina</taxon>
        <taxon>Trypanosomatida</taxon>
        <taxon>Trypanosomatidae</taxon>
        <taxon>Novymonas</taxon>
    </lineage>
</organism>
<protein>
    <submittedName>
        <fullName evidence="1">Uncharacterized protein</fullName>
    </submittedName>
</protein>
<comment type="caution">
    <text evidence="1">The sequence shown here is derived from an EMBL/GenBank/DDBJ whole genome shotgun (WGS) entry which is preliminary data.</text>
</comment>
<name>A0AAW0EXS5_9TRYP</name>
<dbReference type="AlphaFoldDB" id="A0AAW0EXS5"/>
<accession>A0AAW0EXS5</accession>
<dbReference type="InterPro" id="IPR032675">
    <property type="entry name" value="LRR_dom_sf"/>
</dbReference>
<dbReference type="Gene3D" id="3.80.10.10">
    <property type="entry name" value="Ribonuclease Inhibitor"/>
    <property type="match status" value="1"/>
</dbReference>
<evidence type="ECO:0000313" key="1">
    <source>
        <dbReference type="EMBL" id="KAK7198938.1"/>
    </source>
</evidence>
<sequence>MVRELTVETANEQLEVDAAEIVQLEELRILGDVTFVIRRVTPPQMTRLHSLAVVNCTAEVADFVVDLPSLTELSIYNCGSTAVSMREPACAAQLLRLSISNPTMDTLTWIERCTSVTHLGLRKCTFEINLRLLSEVPHLTTLDTSESDLHHLHGLQRCMELGKIDATRCSR</sequence>
<dbReference type="SUPFAM" id="SSF52058">
    <property type="entry name" value="L domain-like"/>
    <property type="match status" value="1"/>
</dbReference>
<reference evidence="1 2" key="1">
    <citation type="journal article" date="2021" name="MBio">
        <title>A New Model Trypanosomatid, Novymonas esmeraldas: Genomic Perception of Its 'Candidatus Pandoraea novymonadis' Endosymbiont.</title>
        <authorList>
            <person name="Zakharova A."/>
            <person name="Saura A."/>
            <person name="Butenko A."/>
            <person name="Podesvova L."/>
            <person name="Warmusova S."/>
            <person name="Kostygov A.Y."/>
            <person name="Nenarokova A."/>
            <person name="Lukes J."/>
            <person name="Opperdoes F.R."/>
            <person name="Yurchenko V."/>
        </authorList>
    </citation>
    <scope>NUCLEOTIDE SEQUENCE [LARGE SCALE GENOMIC DNA]</scope>
    <source>
        <strain evidence="1 2">E262AT.01</strain>
    </source>
</reference>
<gene>
    <name evidence="1" type="ORF">NESM_000860800</name>
</gene>
<evidence type="ECO:0000313" key="2">
    <source>
        <dbReference type="Proteomes" id="UP001430356"/>
    </source>
</evidence>
<keyword evidence="2" id="KW-1185">Reference proteome</keyword>
<dbReference type="Proteomes" id="UP001430356">
    <property type="component" value="Unassembled WGS sequence"/>
</dbReference>
<proteinExistence type="predicted"/>